<evidence type="ECO:0000256" key="2">
    <source>
        <dbReference type="ARBA" id="ARBA00022771"/>
    </source>
</evidence>
<evidence type="ECO:0000256" key="3">
    <source>
        <dbReference type="ARBA" id="ARBA00022833"/>
    </source>
</evidence>
<protein>
    <recommendedName>
        <fullName evidence="5">SWIM-type domain-containing protein</fullName>
    </recommendedName>
</protein>
<keyword evidence="2 4" id="KW-0863">Zinc-finger</keyword>
<comment type="caution">
    <text evidence="6">The sequence shown here is derived from an EMBL/GenBank/DDBJ whole genome shotgun (WGS) entry which is preliminary data.</text>
</comment>
<dbReference type="PROSITE" id="PS50966">
    <property type="entry name" value="ZF_SWIM"/>
    <property type="match status" value="1"/>
</dbReference>
<dbReference type="EMBL" id="JAGKQM010000015">
    <property type="protein sequence ID" value="KAH0879693.1"/>
    <property type="molecule type" value="Genomic_DNA"/>
</dbReference>
<keyword evidence="7" id="KW-1185">Reference proteome</keyword>
<sequence length="198" mass="21887">MDEEWVWCTHDFIGIKAQTNMARPTQQSQPEKPTLVIEELSDSSSDSNGFKTGGMGCGRAVPFISLLDEAASPVHQTDLSLTIGKLHCSGYHLGLMSKGKEKVYHEPDTTFINHIINAEYEVQDDNGMFYRIDLAKRTCSCKEFDALEIPCTHAVSASVKASQKVESLVSLKGMFKARRACSRCGGGNHNRTTCKMHI</sequence>
<reference evidence="6 7" key="1">
    <citation type="submission" date="2021-05" db="EMBL/GenBank/DDBJ databases">
        <title>Genome Assembly of Synthetic Allotetraploid Brassica napus Reveals Homoeologous Exchanges between Subgenomes.</title>
        <authorList>
            <person name="Davis J.T."/>
        </authorList>
    </citation>
    <scope>NUCLEOTIDE SEQUENCE [LARGE SCALE GENOMIC DNA]</scope>
    <source>
        <strain evidence="7">cv. Da-Ae</strain>
        <tissue evidence="6">Seedling</tissue>
    </source>
</reference>
<name>A0ABQ7ZHK6_BRANA</name>
<gene>
    <name evidence="6" type="ORF">HID58_067087</name>
</gene>
<feature type="domain" description="SWIM-type" evidence="5">
    <location>
        <begin position="130"/>
        <end position="162"/>
    </location>
</feature>
<dbReference type="SMART" id="SM00575">
    <property type="entry name" value="ZnF_PMZ"/>
    <property type="match status" value="1"/>
</dbReference>
<dbReference type="Proteomes" id="UP000824890">
    <property type="component" value="Unassembled WGS sequence"/>
</dbReference>
<keyword evidence="3" id="KW-0862">Zinc</keyword>
<accession>A0ABQ7ZHK6</accession>
<dbReference type="InterPro" id="IPR007527">
    <property type="entry name" value="Znf_SWIM"/>
</dbReference>
<evidence type="ECO:0000313" key="7">
    <source>
        <dbReference type="Proteomes" id="UP000824890"/>
    </source>
</evidence>
<evidence type="ECO:0000256" key="4">
    <source>
        <dbReference type="PROSITE-ProRule" id="PRU00325"/>
    </source>
</evidence>
<proteinExistence type="predicted"/>
<evidence type="ECO:0000313" key="6">
    <source>
        <dbReference type="EMBL" id="KAH0879693.1"/>
    </source>
</evidence>
<evidence type="ECO:0000256" key="1">
    <source>
        <dbReference type="ARBA" id="ARBA00022723"/>
    </source>
</evidence>
<keyword evidence="1" id="KW-0479">Metal-binding</keyword>
<dbReference type="Pfam" id="PF04434">
    <property type="entry name" value="SWIM"/>
    <property type="match status" value="1"/>
</dbReference>
<dbReference type="InterPro" id="IPR006564">
    <property type="entry name" value="Znf_PMZ"/>
</dbReference>
<organism evidence="6 7">
    <name type="scientific">Brassica napus</name>
    <name type="common">Rape</name>
    <dbReference type="NCBI Taxonomy" id="3708"/>
    <lineage>
        <taxon>Eukaryota</taxon>
        <taxon>Viridiplantae</taxon>
        <taxon>Streptophyta</taxon>
        <taxon>Embryophyta</taxon>
        <taxon>Tracheophyta</taxon>
        <taxon>Spermatophyta</taxon>
        <taxon>Magnoliopsida</taxon>
        <taxon>eudicotyledons</taxon>
        <taxon>Gunneridae</taxon>
        <taxon>Pentapetalae</taxon>
        <taxon>rosids</taxon>
        <taxon>malvids</taxon>
        <taxon>Brassicales</taxon>
        <taxon>Brassicaceae</taxon>
        <taxon>Brassiceae</taxon>
        <taxon>Brassica</taxon>
    </lineage>
</organism>
<evidence type="ECO:0000259" key="5">
    <source>
        <dbReference type="PROSITE" id="PS50966"/>
    </source>
</evidence>